<dbReference type="HAMAP" id="MF_01382">
    <property type="entry name" value="SecA"/>
    <property type="match status" value="1"/>
</dbReference>
<gene>
    <name evidence="12" type="primary">secA</name>
    <name evidence="18" type="ORF">A2110_02160</name>
</gene>
<feature type="domain" description="Helicase ATP-binding" evidence="15">
    <location>
        <begin position="111"/>
        <end position="301"/>
    </location>
</feature>
<dbReference type="SUPFAM" id="SSF81886">
    <property type="entry name" value="Helical scaffold and wing domains of SecA"/>
    <property type="match status" value="1"/>
</dbReference>
<comment type="catalytic activity">
    <reaction evidence="12">
        <text>ATP + H2O + cellular proteinSide 1 = ADP + phosphate + cellular proteinSide 2.</text>
        <dbReference type="EC" id="7.4.2.8"/>
    </reaction>
</comment>
<dbReference type="GO" id="GO:0031522">
    <property type="term" value="C:cell envelope Sec protein transport complex"/>
    <property type="evidence" value="ECO:0007669"/>
    <property type="project" value="TreeGrafter"/>
</dbReference>
<dbReference type="Gene3D" id="3.40.50.300">
    <property type="entry name" value="P-loop containing nucleotide triphosphate hydrolases"/>
    <property type="match status" value="3"/>
</dbReference>
<dbReference type="InterPro" id="IPR027417">
    <property type="entry name" value="P-loop_NTPase"/>
</dbReference>
<evidence type="ECO:0000256" key="9">
    <source>
        <dbReference type="ARBA" id="ARBA00022967"/>
    </source>
</evidence>
<sequence>MGEGVGAAADEHSHKTFGGHHSRSLTPLLPSLIMLFKKLARLFSGNPLKRYESARALVSGLEKEIAACSGEELRARSDKLRANPSLPEAFALAREAARRALGQRAFDVQIIGGMVLHDGKVAEMLTGEGKTLAAVMPVYLNALAGKGVHVVTVNDYLAKRDTVWMGQVYDMLGCTVSCITNDEAFRYDAAYGAADASHDKERDVTGGFKVVEEFLRPVGRKEAYAADITYGTNHAFGFDYLRDNLVMNLSDRVQRGHHYAVIDEVDSILIDEARTPLIISAPDAKSSNYYRTFARIMKKLDAPADYEVDEKKQSVNITEAGIEKVEHALGVKNIFAPEHTELVHYLNESLRAKGLFRRDKEYVVREGKVIIVDQFTGRLLAGRRYSGGLHQAIEAREGVSVEEENKTYAEISIQNYFRYYEKIAGMTGTAQTSAEEFASVYNLEVISIPLNKNMVRHDLSDLIYKARDAKYRAVVEDVKRRHEAGQPVLLGTTSIEHNEELSRYLAKAGIPHEVLNAKNNEREGAIIAQAGARGAVTVATNMAGRGVDIVLGGNPGSEAEHEKVKELGGLCVLGTERHEARRIDNQLRGRSGRQGDPGVSQFFLSLEDDLMRIFGGERLSAMMQALHIPEDMPIESALVTRAVNHAQRRVEGIHLDMRKHLLEFDDVLNRQRNAVYAERLRYLEAGEADTITPIVEELGASVPAVVTKELSVRIGQHLVRVLDFLWMEHLETLHDLRESVNIRAYAQHEPLVEYRREAYLGYQALRERFKDIAQKTLPKLFGTGA</sequence>
<reference evidence="18 19" key="1">
    <citation type="journal article" date="2016" name="Nat. Commun.">
        <title>Thousands of microbial genomes shed light on interconnected biogeochemical processes in an aquifer system.</title>
        <authorList>
            <person name="Anantharaman K."/>
            <person name="Brown C.T."/>
            <person name="Hug L.A."/>
            <person name="Sharon I."/>
            <person name="Castelle C.J."/>
            <person name="Probst A.J."/>
            <person name="Thomas B.C."/>
            <person name="Singh A."/>
            <person name="Wilkins M.J."/>
            <person name="Karaoz U."/>
            <person name="Brodie E.L."/>
            <person name="Williams K.H."/>
            <person name="Hubbard S.S."/>
            <person name="Banfield J.F."/>
        </authorList>
    </citation>
    <scope>NUCLEOTIDE SEQUENCE [LARGE SCALE GENOMIC DNA]</scope>
</reference>
<dbReference type="InterPro" id="IPR036670">
    <property type="entry name" value="SecA_X-link_sf"/>
</dbReference>
<keyword evidence="7 12" id="KW-0067">ATP-binding</keyword>
<name>A0A1F6BLF8_9BACT</name>
<dbReference type="InterPro" id="IPR014018">
    <property type="entry name" value="SecA_motor_DEAD"/>
</dbReference>
<dbReference type="GO" id="GO:0005524">
    <property type="term" value="F:ATP binding"/>
    <property type="evidence" value="ECO:0007669"/>
    <property type="project" value="UniProtKB-UniRule"/>
</dbReference>
<evidence type="ECO:0000313" key="19">
    <source>
        <dbReference type="Proteomes" id="UP000176273"/>
    </source>
</evidence>
<dbReference type="InterPro" id="IPR044722">
    <property type="entry name" value="SecA_SF2_C"/>
</dbReference>
<dbReference type="Pfam" id="PF01043">
    <property type="entry name" value="SecA_PP_bind"/>
    <property type="match status" value="1"/>
</dbReference>
<dbReference type="InterPro" id="IPR011115">
    <property type="entry name" value="SecA_DEAD"/>
</dbReference>
<evidence type="ECO:0000256" key="10">
    <source>
        <dbReference type="ARBA" id="ARBA00023010"/>
    </source>
</evidence>
<dbReference type="AlphaFoldDB" id="A0A1F6BLF8"/>
<dbReference type="EC" id="7.4.2.8" evidence="12"/>
<dbReference type="GO" id="GO:0065002">
    <property type="term" value="P:intracellular protein transmembrane transport"/>
    <property type="evidence" value="ECO:0007669"/>
    <property type="project" value="UniProtKB-UniRule"/>
</dbReference>
<dbReference type="GO" id="GO:0005886">
    <property type="term" value="C:plasma membrane"/>
    <property type="evidence" value="ECO:0007669"/>
    <property type="project" value="UniProtKB-SubCell"/>
</dbReference>
<evidence type="ECO:0000256" key="6">
    <source>
        <dbReference type="ARBA" id="ARBA00022741"/>
    </source>
</evidence>
<evidence type="ECO:0000256" key="14">
    <source>
        <dbReference type="SAM" id="MobiDB-lite"/>
    </source>
</evidence>
<dbReference type="GO" id="GO:0017038">
    <property type="term" value="P:protein import"/>
    <property type="evidence" value="ECO:0007669"/>
    <property type="project" value="InterPro"/>
</dbReference>
<dbReference type="Pfam" id="PF07516">
    <property type="entry name" value="SecA_SW"/>
    <property type="match status" value="2"/>
</dbReference>
<feature type="domain" description="Helicase C-terminal" evidence="16">
    <location>
        <begin position="458"/>
        <end position="634"/>
    </location>
</feature>
<dbReference type="GO" id="GO:0005829">
    <property type="term" value="C:cytosol"/>
    <property type="evidence" value="ECO:0007669"/>
    <property type="project" value="TreeGrafter"/>
</dbReference>
<protein>
    <recommendedName>
        <fullName evidence="12 13">Protein translocase subunit SecA</fullName>
        <ecNumber evidence="12">7.4.2.8</ecNumber>
    </recommendedName>
</protein>
<dbReference type="InterPro" id="IPR011116">
    <property type="entry name" value="SecA_Wing/Scaffold"/>
</dbReference>
<evidence type="ECO:0000259" key="15">
    <source>
        <dbReference type="PROSITE" id="PS51192"/>
    </source>
</evidence>
<evidence type="ECO:0000256" key="8">
    <source>
        <dbReference type="ARBA" id="ARBA00022927"/>
    </source>
</evidence>
<evidence type="ECO:0000256" key="7">
    <source>
        <dbReference type="ARBA" id="ARBA00022840"/>
    </source>
</evidence>
<keyword evidence="5 12" id="KW-0963">Cytoplasm</keyword>
<evidence type="ECO:0000256" key="13">
    <source>
        <dbReference type="RuleBase" id="RU003874"/>
    </source>
</evidence>
<dbReference type="PROSITE" id="PS51196">
    <property type="entry name" value="SECA_MOTOR_DEAD"/>
    <property type="match status" value="1"/>
</dbReference>
<dbReference type="FunFam" id="3.90.1440.10:FF:000002">
    <property type="entry name" value="Protein translocase subunit SecA"/>
    <property type="match status" value="1"/>
</dbReference>
<dbReference type="CDD" id="cd18803">
    <property type="entry name" value="SF2_C_secA"/>
    <property type="match status" value="1"/>
</dbReference>
<dbReference type="NCBIfam" id="NF009538">
    <property type="entry name" value="PRK12904.1"/>
    <property type="match status" value="1"/>
</dbReference>
<evidence type="ECO:0000256" key="12">
    <source>
        <dbReference type="HAMAP-Rule" id="MF_01382"/>
    </source>
</evidence>
<comment type="caution">
    <text evidence="18">The sequence shown here is derived from an EMBL/GenBank/DDBJ whole genome shotgun (WGS) entry which is preliminary data.</text>
</comment>
<dbReference type="Gene3D" id="1.10.3060.10">
    <property type="entry name" value="Helical scaffold and wing domains of SecA"/>
    <property type="match status" value="2"/>
</dbReference>
<dbReference type="InterPro" id="IPR036266">
    <property type="entry name" value="SecA_Wing/Scaffold_sf"/>
</dbReference>
<accession>A0A1F6BLF8</accession>
<organism evidence="18 19">
    <name type="scientific">Candidatus Jorgensenbacteria bacterium GWA1_54_12</name>
    <dbReference type="NCBI Taxonomy" id="1798468"/>
    <lineage>
        <taxon>Bacteria</taxon>
        <taxon>Candidatus Joergenseniibacteriota</taxon>
    </lineage>
</organism>
<dbReference type="CDD" id="cd17928">
    <property type="entry name" value="DEXDc_SecA"/>
    <property type="match status" value="1"/>
</dbReference>
<dbReference type="InterPro" id="IPR000185">
    <property type="entry name" value="SecA"/>
</dbReference>
<dbReference type="PANTHER" id="PTHR30612">
    <property type="entry name" value="SECA INNER MEMBRANE COMPONENT OF SEC PROTEIN SECRETION SYSTEM"/>
    <property type="match status" value="1"/>
</dbReference>
<dbReference type="SMART" id="SM00957">
    <property type="entry name" value="SecA_DEAD"/>
    <property type="match status" value="1"/>
</dbReference>
<evidence type="ECO:0000313" key="18">
    <source>
        <dbReference type="EMBL" id="OGG37759.1"/>
    </source>
</evidence>
<dbReference type="GO" id="GO:0006605">
    <property type="term" value="P:protein targeting"/>
    <property type="evidence" value="ECO:0007669"/>
    <property type="project" value="UniProtKB-UniRule"/>
</dbReference>
<dbReference type="InterPro" id="IPR001650">
    <property type="entry name" value="Helicase_C-like"/>
</dbReference>
<feature type="region of interest" description="Disordered" evidence="14">
    <location>
        <begin position="1"/>
        <end position="21"/>
    </location>
</feature>
<dbReference type="PROSITE" id="PS01312">
    <property type="entry name" value="SECA"/>
    <property type="match status" value="1"/>
</dbReference>
<dbReference type="FunFam" id="3.40.50.300:FF:000429">
    <property type="entry name" value="Preprotein translocase subunit SecA"/>
    <property type="match status" value="1"/>
</dbReference>
<dbReference type="InterPro" id="IPR011130">
    <property type="entry name" value="SecA_preprotein_X-link_dom"/>
</dbReference>
<evidence type="ECO:0000256" key="1">
    <source>
        <dbReference type="ARBA" id="ARBA00004170"/>
    </source>
</evidence>
<keyword evidence="11 12" id="KW-0472">Membrane</keyword>
<dbReference type="PANTHER" id="PTHR30612:SF0">
    <property type="entry name" value="CHLOROPLAST PROTEIN-TRANSPORTING ATPASE"/>
    <property type="match status" value="1"/>
</dbReference>
<evidence type="ECO:0000259" key="16">
    <source>
        <dbReference type="PROSITE" id="PS51194"/>
    </source>
</evidence>
<dbReference type="SMART" id="SM00958">
    <property type="entry name" value="SecA_PP_bind"/>
    <property type="match status" value="1"/>
</dbReference>
<keyword evidence="9 12" id="KW-1278">Translocase</keyword>
<evidence type="ECO:0000256" key="5">
    <source>
        <dbReference type="ARBA" id="ARBA00022490"/>
    </source>
</evidence>
<evidence type="ECO:0000256" key="11">
    <source>
        <dbReference type="ARBA" id="ARBA00023136"/>
    </source>
</evidence>
<dbReference type="SUPFAM" id="SSF52540">
    <property type="entry name" value="P-loop containing nucleoside triphosphate hydrolases"/>
    <property type="match status" value="2"/>
</dbReference>
<keyword evidence="6 12" id="KW-0547">Nucleotide-binding</keyword>
<dbReference type="GO" id="GO:0008564">
    <property type="term" value="F:protein-exporting ATPase activity"/>
    <property type="evidence" value="ECO:0007669"/>
    <property type="project" value="UniProtKB-EC"/>
</dbReference>
<proteinExistence type="inferred from homology"/>
<dbReference type="Pfam" id="PF07517">
    <property type="entry name" value="SecA_DEAD"/>
    <property type="match status" value="1"/>
</dbReference>
<feature type="binding site" evidence="12">
    <location>
        <begin position="127"/>
        <end position="131"/>
    </location>
    <ligand>
        <name>ATP</name>
        <dbReference type="ChEBI" id="CHEBI:30616"/>
    </ligand>
</feature>
<feature type="binding site" evidence="12">
    <location>
        <position position="548"/>
    </location>
    <ligand>
        <name>ATP</name>
        <dbReference type="ChEBI" id="CHEBI:30616"/>
    </ligand>
</feature>
<dbReference type="InterPro" id="IPR020937">
    <property type="entry name" value="SecA_CS"/>
</dbReference>
<dbReference type="Gene3D" id="3.90.1440.10">
    <property type="entry name" value="SecA, preprotein cross-linking domain"/>
    <property type="match status" value="1"/>
</dbReference>
<comment type="subunit">
    <text evidence="12">Monomer and homodimer. Part of the essential Sec protein translocation apparatus which comprises SecA, SecYEG and auxiliary proteins SecDF. Other proteins may also be involved.</text>
</comment>
<feature type="binding site" evidence="12">
    <location>
        <position position="109"/>
    </location>
    <ligand>
        <name>ATP</name>
        <dbReference type="ChEBI" id="CHEBI:30616"/>
    </ligand>
</feature>
<dbReference type="PRINTS" id="PR00906">
    <property type="entry name" value="SECA"/>
</dbReference>
<comment type="function">
    <text evidence="12">Part of the Sec protein translocase complex. Interacts with the SecYEG preprotein conducting channel. Has a central role in coupling the hydrolysis of ATP to the transfer of proteins into and across the cell membrane, serving as an ATP-driven molecular motor driving the stepwise translocation of polypeptide chains across the membrane.</text>
</comment>
<comment type="similarity">
    <text evidence="2 12 13">Belongs to the SecA family.</text>
</comment>
<evidence type="ECO:0000256" key="3">
    <source>
        <dbReference type="ARBA" id="ARBA00022448"/>
    </source>
</evidence>
<dbReference type="Pfam" id="PF21090">
    <property type="entry name" value="P-loop_SecA"/>
    <property type="match status" value="1"/>
</dbReference>
<evidence type="ECO:0000259" key="17">
    <source>
        <dbReference type="PROSITE" id="PS51196"/>
    </source>
</evidence>
<dbReference type="EMBL" id="MFKH01000003">
    <property type="protein sequence ID" value="OGG37759.1"/>
    <property type="molecule type" value="Genomic_DNA"/>
</dbReference>
<keyword evidence="8 12" id="KW-0653">Protein transport</keyword>
<dbReference type="SUPFAM" id="SSF81767">
    <property type="entry name" value="Pre-protein crosslinking domain of SecA"/>
    <property type="match status" value="1"/>
</dbReference>
<dbReference type="GO" id="GO:0043952">
    <property type="term" value="P:protein transport by the Sec complex"/>
    <property type="evidence" value="ECO:0007669"/>
    <property type="project" value="TreeGrafter"/>
</dbReference>
<feature type="domain" description="SecA family profile" evidence="17">
    <location>
        <begin position="33"/>
        <end position="635"/>
    </location>
</feature>
<dbReference type="STRING" id="1798468.A2110_02160"/>
<evidence type="ECO:0000256" key="2">
    <source>
        <dbReference type="ARBA" id="ARBA00007650"/>
    </source>
</evidence>
<comment type="subcellular location">
    <subcellularLocation>
        <location evidence="12">Cell membrane</location>
        <topology evidence="12">Peripheral membrane protein</topology>
        <orientation evidence="12">Cytoplasmic side</orientation>
    </subcellularLocation>
    <subcellularLocation>
        <location evidence="12">Cytoplasm</location>
    </subcellularLocation>
    <subcellularLocation>
        <location evidence="1">Membrane</location>
        <topology evidence="1">Peripheral membrane protein</topology>
    </subcellularLocation>
    <text evidence="12">Distribution is 50-50.</text>
</comment>
<keyword evidence="10 12" id="KW-0811">Translocation</keyword>
<dbReference type="PROSITE" id="PS51194">
    <property type="entry name" value="HELICASE_CTER"/>
    <property type="match status" value="1"/>
</dbReference>
<dbReference type="NCBIfam" id="TIGR00963">
    <property type="entry name" value="secA"/>
    <property type="match status" value="1"/>
</dbReference>
<keyword evidence="3 12" id="KW-0813">Transport</keyword>
<dbReference type="PROSITE" id="PS51192">
    <property type="entry name" value="HELICASE_ATP_BIND_1"/>
    <property type="match status" value="1"/>
</dbReference>
<keyword evidence="4 12" id="KW-1003">Cell membrane</keyword>
<dbReference type="Proteomes" id="UP000176273">
    <property type="component" value="Unassembled WGS sequence"/>
</dbReference>
<evidence type="ECO:0000256" key="4">
    <source>
        <dbReference type="ARBA" id="ARBA00022475"/>
    </source>
</evidence>
<dbReference type="InterPro" id="IPR014001">
    <property type="entry name" value="Helicase_ATP-bd"/>
</dbReference>